<feature type="region of interest" description="Disordered" evidence="1">
    <location>
        <begin position="281"/>
        <end position="426"/>
    </location>
</feature>
<feature type="region of interest" description="Disordered" evidence="1">
    <location>
        <begin position="961"/>
        <end position="984"/>
    </location>
</feature>
<sequence>MRKFANMEFRVLLWLLCIAYAFATVTSDATTENAELEVTKDSDSSATELNKTDENGTNHNNSDNKPRDKRTLGMILTGLAGILGYTVSPIQAASLPNPTLPPTSSLPAIPIPVFPVGIPAAPAPPPQPPAPPKERENIRLTGVVNFGNNGDLLGHLQQYEQIFHGAAAASSPAKPRPKPPIGPPILADIPSPIAPNLPAPYPPAPAPRPTKPLPMRTEYEVEYRNNQNIENYKIENKELKDETELTTPSSKYTHDIYIQEPNWKKNYDDRLAQLERQQEEYAERLTQHEAQSKPKEEEEEIVERYPNREKEIADRDREYAAKLREQEESKHESDHRDYENDREEPREKNENYSQGKQYEDYSEEPPRYRDYDNDSRNKYKEYTDYEEAPDKSSNQDHEEKLPIIRNDEDYKPEVPMNSYGESLERQGEIDENIADYFSKFKNPHTGMYDTDRIQTAGGEGEGSRWEQSLKDQDRIRQEYSSPAPESRYEEYDLEDEEPRKESIKESENVENLDDDVGTTRETYVEQKTPDYSEAFGRYEPYSKNLEPEEGDHVLTSQSESGSPQESYRKDDSSEESRNDEQSEEPKRKPPPERYEFNFKNYNPYFAPIQYIYSKDELEDTTAKILSSYKNSEASKDEEQGSDEEESRKHIHEEELRPKIGLPEKLALKNLHEGEAKEINAWPAPFDYVFDSTEQTIVAQAKNSEQAPKSIPNQEPTYQTPYERPINHGPKSEDYKDQPEADDREDYKNYNQVPSADDVDDVSPRQGYVLKSTSSTPFYPNGGYLESFRADDGPADHQEPPAASSGPAPKNEESQRNRESHDGPASFLDRYRYGFGDESSREEPPKFELQGHQPAEQEQGFQSASQPQKVPIQHSHASSVPEQVESKEQRHRDGPQYEHYYTKSVPQINGRRFDENSEGYQTEKTAENSKSEYKRKTPKKFDDPQSAHDFFEFSKEDYNIEKENSPLSSSSGVESTTASVSDEELRLLTIPEPAPYDYDAKLTEFTDGPETDTEKVKVKEYRNKVATLKVSELKQLGPNGPVHLIGYTHNF</sequence>
<accession>A0AAJ7RBL8</accession>
<feature type="compositionally biased region" description="Basic and acidic residues" evidence="1">
    <location>
        <begin position="364"/>
        <end position="412"/>
    </location>
</feature>
<dbReference type="GeneID" id="107264341"/>
<feature type="compositionally biased region" description="Polar residues" evidence="1">
    <location>
        <begin position="698"/>
        <end position="719"/>
    </location>
</feature>
<feature type="compositionally biased region" description="Basic and acidic residues" evidence="1">
    <location>
        <begin position="461"/>
        <end position="477"/>
    </location>
</feature>
<feature type="compositionally biased region" description="Basic and acidic residues" evidence="1">
    <location>
        <begin position="645"/>
        <end position="657"/>
    </location>
</feature>
<feature type="signal peptide" evidence="2">
    <location>
        <begin position="1"/>
        <end position="23"/>
    </location>
</feature>
<feature type="region of interest" description="Disordered" evidence="1">
    <location>
        <begin position="192"/>
        <end position="211"/>
    </location>
</feature>
<feature type="compositionally biased region" description="Basic and acidic residues" evidence="1">
    <location>
        <begin position="809"/>
        <end position="821"/>
    </location>
</feature>
<dbReference type="AlphaFoldDB" id="A0AAJ7RBL8"/>
<dbReference type="KEGG" id="ccin:107264341"/>
<feature type="compositionally biased region" description="Basic and acidic residues" evidence="1">
    <location>
        <begin position="566"/>
        <end position="596"/>
    </location>
</feature>
<feature type="compositionally biased region" description="Low complexity" evidence="1">
    <location>
        <begin position="964"/>
        <end position="979"/>
    </location>
</feature>
<evidence type="ECO:0000313" key="4">
    <source>
        <dbReference type="RefSeq" id="XP_024937441.1"/>
    </source>
</evidence>
<evidence type="ECO:0000313" key="3">
    <source>
        <dbReference type="Proteomes" id="UP000694920"/>
    </source>
</evidence>
<feature type="compositionally biased region" description="Polar residues" evidence="1">
    <location>
        <begin position="858"/>
        <end position="867"/>
    </location>
</feature>
<keyword evidence="3" id="KW-1185">Reference proteome</keyword>
<proteinExistence type="predicted"/>
<feature type="compositionally biased region" description="Basic and acidic residues" evidence="1">
    <location>
        <begin position="281"/>
        <end position="350"/>
    </location>
</feature>
<feature type="compositionally biased region" description="Basic and acidic residues" evidence="1">
    <location>
        <begin position="729"/>
        <end position="747"/>
    </location>
</feature>
<organism evidence="3 4">
    <name type="scientific">Cephus cinctus</name>
    <name type="common">Wheat stem sawfly</name>
    <dbReference type="NCBI Taxonomy" id="211228"/>
    <lineage>
        <taxon>Eukaryota</taxon>
        <taxon>Metazoa</taxon>
        <taxon>Ecdysozoa</taxon>
        <taxon>Arthropoda</taxon>
        <taxon>Hexapoda</taxon>
        <taxon>Insecta</taxon>
        <taxon>Pterygota</taxon>
        <taxon>Neoptera</taxon>
        <taxon>Endopterygota</taxon>
        <taxon>Hymenoptera</taxon>
        <taxon>Cephoidea</taxon>
        <taxon>Cephidae</taxon>
        <taxon>Cephus</taxon>
    </lineage>
</organism>
<feature type="region of interest" description="Disordered" evidence="1">
    <location>
        <begin position="698"/>
        <end position="947"/>
    </location>
</feature>
<reference evidence="4" key="1">
    <citation type="submission" date="2025-08" db="UniProtKB">
        <authorList>
            <consortium name="RefSeq"/>
        </authorList>
    </citation>
    <scope>IDENTIFICATION</scope>
</reference>
<evidence type="ECO:0000256" key="2">
    <source>
        <dbReference type="SAM" id="SignalP"/>
    </source>
</evidence>
<feature type="compositionally biased region" description="Basic and acidic residues" evidence="1">
    <location>
        <begin position="923"/>
        <end position="947"/>
    </location>
</feature>
<dbReference type="Proteomes" id="UP000694920">
    <property type="component" value="Unplaced"/>
</dbReference>
<feature type="compositionally biased region" description="Basic and acidic residues" evidence="1">
    <location>
        <begin position="787"/>
        <end position="798"/>
    </location>
</feature>
<protein>
    <submittedName>
        <fullName evidence="4">Trichohyalin-like isoform X1</fullName>
    </submittedName>
</protein>
<gene>
    <name evidence="4" type="primary">LOC107264341</name>
</gene>
<dbReference type="PANTHER" id="PTHR48125:SF12">
    <property type="entry name" value="AT HOOK TRANSCRIPTION FACTOR FAMILY-RELATED"/>
    <property type="match status" value="1"/>
</dbReference>
<feature type="compositionally biased region" description="Basic and acidic residues" evidence="1">
    <location>
        <begin position="883"/>
        <end position="895"/>
    </location>
</feature>
<evidence type="ECO:0000256" key="1">
    <source>
        <dbReference type="SAM" id="MobiDB-lite"/>
    </source>
</evidence>
<dbReference type="PANTHER" id="PTHR48125">
    <property type="entry name" value="LP07818P1"/>
    <property type="match status" value="1"/>
</dbReference>
<feature type="region of interest" description="Disordered" evidence="1">
    <location>
        <begin position="36"/>
        <end position="69"/>
    </location>
</feature>
<feature type="chain" id="PRO_5042581165" evidence="2">
    <location>
        <begin position="24"/>
        <end position="1050"/>
    </location>
</feature>
<feature type="compositionally biased region" description="Basic and acidic residues" evidence="1">
    <location>
        <begin position="497"/>
        <end position="507"/>
    </location>
</feature>
<feature type="compositionally biased region" description="Polar residues" evidence="1">
    <location>
        <begin position="554"/>
        <end position="565"/>
    </location>
</feature>
<feature type="region of interest" description="Disordered" evidence="1">
    <location>
        <begin position="441"/>
        <end position="598"/>
    </location>
</feature>
<dbReference type="RefSeq" id="XP_024937441.1">
    <property type="nucleotide sequence ID" value="XM_025081673.1"/>
</dbReference>
<name>A0AAJ7RBL8_CEPCN</name>
<feature type="compositionally biased region" description="Basic and acidic residues" evidence="1">
    <location>
        <begin position="50"/>
        <end position="69"/>
    </location>
</feature>
<keyword evidence="2" id="KW-0732">Signal</keyword>
<feature type="region of interest" description="Disordered" evidence="1">
    <location>
        <begin position="626"/>
        <end position="657"/>
    </location>
</feature>